<dbReference type="OrthoDB" id="1410632at2"/>
<evidence type="ECO:0000313" key="3">
    <source>
        <dbReference type="Proteomes" id="UP000294850"/>
    </source>
</evidence>
<comment type="caution">
    <text evidence="2">The sequence shown here is derived from an EMBL/GenBank/DDBJ whole genome shotgun (WGS) entry which is preliminary data.</text>
</comment>
<dbReference type="SUPFAM" id="SSF49373">
    <property type="entry name" value="Invasin/intimin cell-adhesion fragments"/>
    <property type="match status" value="1"/>
</dbReference>
<feature type="signal peptide" evidence="1">
    <location>
        <begin position="1"/>
        <end position="19"/>
    </location>
</feature>
<dbReference type="Gene3D" id="2.60.40.10">
    <property type="entry name" value="Immunoglobulins"/>
    <property type="match status" value="1"/>
</dbReference>
<evidence type="ECO:0008006" key="4">
    <source>
        <dbReference type="Google" id="ProtNLM"/>
    </source>
</evidence>
<keyword evidence="3" id="KW-1185">Reference proteome</keyword>
<dbReference type="InterPro" id="IPR013783">
    <property type="entry name" value="Ig-like_fold"/>
</dbReference>
<name>A0A4R5DFW6_9BACT</name>
<protein>
    <recommendedName>
        <fullName evidence="4">Big-1 domain-containing protein</fullName>
    </recommendedName>
</protein>
<proteinExistence type="predicted"/>
<dbReference type="RefSeq" id="WP_131962060.1">
    <property type="nucleotide sequence ID" value="NZ_SMFL01000019.1"/>
</dbReference>
<dbReference type="InterPro" id="IPR008964">
    <property type="entry name" value="Invasin/intimin_cell_adhesion"/>
</dbReference>
<organism evidence="2 3">
    <name type="scientific">Dyadobacter psychrotolerans</name>
    <dbReference type="NCBI Taxonomy" id="2541721"/>
    <lineage>
        <taxon>Bacteria</taxon>
        <taxon>Pseudomonadati</taxon>
        <taxon>Bacteroidota</taxon>
        <taxon>Cytophagia</taxon>
        <taxon>Cytophagales</taxon>
        <taxon>Spirosomataceae</taxon>
        <taxon>Dyadobacter</taxon>
    </lineage>
</organism>
<evidence type="ECO:0000313" key="2">
    <source>
        <dbReference type="EMBL" id="TDE09555.1"/>
    </source>
</evidence>
<dbReference type="EMBL" id="SMFL01000019">
    <property type="protein sequence ID" value="TDE09555.1"/>
    <property type="molecule type" value="Genomic_DNA"/>
</dbReference>
<evidence type="ECO:0000256" key="1">
    <source>
        <dbReference type="SAM" id="SignalP"/>
    </source>
</evidence>
<gene>
    <name evidence="2" type="ORF">E0F88_30160</name>
</gene>
<dbReference type="Proteomes" id="UP000294850">
    <property type="component" value="Unassembled WGS sequence"/>
</dbReference>
<sequence>MKKLLILLAFIVFISGACKRNISIDKQPDDDKSTILGKKTHVLETSSIVSSDSAHFVMNNNAPGYKPQIDDIVIANPSSENKYGFMSKVVSITPGGSQTTYNTVPAGLNEAFEQLYLNTSYTDSSVIDGNLRTGSLVNWSFEDGIGQTGGLKYGGQLKINIKRFDIEYEKNEGFFLPDKMLIRVVMNSDGSSFQIANESEVAITVEKEKTLKRIPLPILYVPIPGTPIVVSLTQVVKLNVLPIIVSGKAKWKVSPLMTAIVGSKYENEQWTNISSYQVNNSLVNMLLSDFSKDFKINASGTIFKPIYEIAPYGMSAMKGFFEVPSGLDFVMQQKSPNVTLDYKLDVAGGIKTDFWFSKPSTYSITGNVVSKRLIEADFLKIESPVVTFNGDCGPVQSPNRTYSLMVSFNVSDVFDLEKNIGWQLVEKIGTQNPVTFSVPASANGTISYKGCMNFGSTSKSAPITIYLKARNGFESNQLTFALVKPEEGKDPQRIQILSGDQQLNTPGKELAKPLVVKVTDANGDPVEGVAIEWRVRGGSGGSLTTADIKTNALGLAEAKWKLGMEGTQDVEVYGQKKNYSQLDGSPLKFTLDPGEIRSRLLGDWMLEKIVIYETWPGGTPRTLSYKNEYFKFLDDGSYTSTSFSRTGGQNYFSTSATGIKISGLGSVAQNYTVTFSEDNKLMFFKGINGNSYFEMYYYK</sequence>
<dbReference type="PROSITE" id="PS51257">
    <property type="entry name" value="PROKAR_LIPOPROTEIN"/>
    <property type="match status" value="1"/>
</dbReference>
<keyword evidence="1" id="KW-0732">Signal</keyword>
<feature type="chain" id="PRO_5020383963" description="Big-1 domain-containing protein" evidence="1">
    <location>
        <begin position="20"/>
        <end position="699"/>
    </location>
</feature>
<accession>A0A4R5DFW6</accession>
<dbReference type="AlphaFoldDB" id="A0A4R5DFW6"/>
<reference evidence="2 3" key="1">
    <citation type="submission" date="2019-03" db="EMBL/GenBank/DDBJ databases">
        <title>Dyadobacter AR-3-6 sp. nov., isolated from arctic soil.</title>
        <authorList>
            <person name="Chaudhary D.K."/>
        </authorList>
    </citation>
    <scope>NUCLEOTIDE SEQUENCE [LARGE SCALE GENOMIC DNA]</scope>
    <source>
        <strain evidence="2 3">AR-3-6</strain>
    </source>
</reference>